<reference evidence="4 5" key="1">
    <citation type="journal article" date="2019" name="Int. J. Syst. Evol. Microbiol.">
        <title>The Global Catalogue of Microorganisms (GCM) 10K type strain sequencing project: providing services to taxonomists for standard genome sequencing and annotation.</title>
        <authorList>
            <consortium name="The Broad Institute Genomics Platform"/>
            <consortium name="The Broad Institute Genome Sequencing Center for Infectious Disease"/>
            <person name="Wu L."/>
            <person name="Ma J."/>
        </authorList>
    </citation>
    <scope>NUCLEOTIDE SEQUENCE [LARGE SCALE GENOMIC DNA]</scope>
    <source>
        <strain evidence="4 5">JCM 3325</strain>
    </source>
</reference>
<dbReference type="InterPro" id="IPR028082">
    <property type="entry name" value="Peripla_BP_I"/>
</dbReference>
<dbReference type="SUPFAM" id="SSF53822">
    <property type="entry name" value="Periplasmic binding protein-like I"/>
    <property type="match status" value="1"/>
</dbReference>
<dbReference type="InterPro" id="IPR028081">
    <property type="entry name" value="Leu-bd"/>
</dbReference>
<evidence type="ECO:0000256" key="1">
    <source>
        <dbReference type="ARBA" id="ARBA00010062"/>
    </source>
</evidence>
<gene>
    <name evidence="4" type="ORF">GCM10010191_07440</name>
</gene>
<evidence type="ECO:0000313" key="4">
    <source>
        <dbReference type="EMBL" id="GAA2402485.1"/>
    </source>
</evidence>
<dbReference type="EMBL" id="BAAARW010000002">
    <property type="protein sequence ID" value="GAA2402485.1"/>
    <property type="molecule type" value="Genomic_DNA"/>
</dbReference>
<evidence type="ECO:0000313" key="5">
    <source>
        <dbReference type="Proteomes" id="UP001501231"/>
    </source>
</evidence>
<dbReference type="Proteomes" id="UP001501231">
    <property type="component" value="Unassembled WGS sequence"/>
</dbReference>
<dbReference type="PANTHER" id="PTHR47628:SF1">
    <property type="entry name" value="ALIPHATIC AMIDASE EXPRESSION-REGULATING PROTEIN"/>
    <property type="match status" value="1"/>
</dbReference>
<dbReference type="PANTHER" id="PTHR47628">
    <property type="match status" value="1"/>
</dbReference>
<keyword evidence="5" id="KW-1185">Reference proteome</keyword>
<name>A0ABN3IEG5_9ACTN</name>
<comment type="similarity">
    <text evidence="1">Belongs to the leucine-binding protein family.</text>
</comment>
<evidence type="ECO:0000256" key="2">
    <source>
        <dbReference type="ARBA" id="ARBA00022729"/>
    </source>
</evidence>
<keyword evidence="2" id="KW-0732">Signal</keyword>
<dbReference type="Gene3D" id="3.40.50.2300">
    <property type="match status" value="1"/>
</dbReference>
<sequence length="240" mass="26201">MVAADYNYGRISAQWIEKYARELGATVVGKEFISLDSGDFAATLNNIQQQAPNVIVSVLVGANHVPFYREFTAKGLNAKMKIVSPSFGLGNEQEILSPAEAKGVITSYNYYEELKNPANAEFLKKFAGAHGANQPYITDLAVSEWNGWQLWAAAVNKAGSLDRDKVLKAVESGQVSIDSPAGKVTLDGRSHHVVEDITLGRVNDRRGFDLVKTIPNQAPVYEKSVCDLVKNPSLNRAFTP</sequence>
<protein>
    <recommendedName>
        <fullName evidence="3">Leucine-binding protein domain-containing protein</fullName>
    </recommendedName>
</protein>
<evidence type="ECO:0000259" key="3">
    <source>
        <dbReference type="Pfam" id="PF13458"/>
    </source>
</evidence>
<proteinExistence type="inferred from homology"/>
<accession>A0ABN3IEG5</accession>
<dbReference type="Pfam" id="PF13458">
    <property type="entry name" value="Peripla_BP_6"/>
    <property type="match status" value="1"/>
</dbReference>
<comment type="caution">
    <text evidence="4">The sequence shown here is derived from an EMBL/GenBank/DDBJ whole genome shotgun (WGS) entry which is preliminary data.</text>
</comment>
<feature type="domain" description="Leucine-binding protein" evidence="3">
    <location>
        <begin position="1"/>
        <end position="204"/>
    </location>
</feature>
<dbReference type="RefSeq" id="WP_344586950.1">
    <property type="nucleotide sequence ID" value="NZ_BAAARW010000002.1"/>
</dbReference>
<organism evidence="4 5">
    <name type="scientific">Actinomadura vinacea</name>
    <dbReference type="NCBI Taxonomy" id="115336"/>
    <lineage>
        <taxon>Bacteria</taxon>
        <taxon>Bacillati</taxon>
        <taxon>Actinomycetota</taxon>
        <taxon>Actinomycetes</taxon>
        <taxon>Streptosporangiales</taxon>
        <taxon>Thermomonosporaceae</taxon>
        <taxon>Actinomadura</taxon>
    </lineage>
</organism>